<evidence type="ECO:0000256" key="1">
    <source>
        <dbReference type="SAM" id="Phobius"/>
    </source>
</evidence>
<evidence type="ECO:0000313" key="2">
    <source>
        <dbReference type="EMBL" id="EFV04076.1"/>
    </source>
</evidence>
<gene>
    <name evidence="2" type="ORF">HMPREF9420_1773</name>
</gene>
<proteinExistence type="predicted"/>
<dbReference type="EMBL" id="AEQO01000146">
    <property type="protein sequence ID" value="EFV04076.1"/>
    <property type="molecule type" value="Genomic_DNA"/>
</dbReference>
<feature type="transmembrane region" description="Helical" evidence="1">
    <location>
        <begin position="34"/>
        <end position="53"/>
    </location>
</feature>
<keyword evidence="1" id="KW-0812">Transmembrane</keyword>
<keyword evidence="1" id="KW-1133">Transmembrane helix</keyword>
<keyword evidence="1" id="KW-0472">Membrane</keyword>
<organism evidence="2 3">
    <name type="scientific">Segatella salivae DSM 15606</name>
    <dbReference type="NCBI Taxonomy" id="888832"/>
    <lineage>
        <taxon>Bacteria</taxon>
        <taxon>Pseudomonadati</taxon>
        <taxon>Bacteroidota</taxon>
        <taxon>Bacteroidia</taxon>
        <taxon>Bacteroidales</taxon>
        <taxon>Prevotellaceae</taxon>
        <taxon>Segatella</taxon>
    </lineage>
</organism>
<dbReference type="Proteomes" id="UP000003874">
    <property type="component" value="Unassembled WGS sequence"/>
</dbReference>
<comment type="caution">
    <text evidence="2">The sequence shown here is derived from an EMBL/GenBank/DDBJ whole genome shotgun (WGS) entry which is preliminary data.</text>
</comment>
<reference evidence="2 3" key="1">
    <citation type="submission" date="2010-12" db="EMBL/GenBank/DDBJ databases">
        <authorList>
            <person name="Muzny D."/>
            <person name="Qin X."/>
            <person name="Deng J."/>
            <person name="Jiang H."/>
            <person name="Liu Y."/>
            <person name="Qu J."/>
            <person name="Song X.-Z."/>
            <person name="Zhang L."/>
            <person name="Thornton R."/>
            <person name="Coyle M."/>
            <person name="Francisco L."/>
            <person name="Jackson L."/>
            <person name="Javaid M."/>
            <person name="Korchina V."/>
            <person name="Kovar C."/>
            <person name="Mata R."/>
            <person name="Mathew T."/>
            <person name="Ngo R."/>
            <person name="Nguyen L."/>
            <person name="Nguyen N."/>
            <person name="Okwuonu G."/>
            <person name="Ongeri F."/>
            <person name="Pham C."/>
            <person name="Simmons D."/>
            <person name="Wilczek-Boney K."/>
            <person name="Hale W."/>
            <person name="Jakkamsetti A."/>
            <person name="Pham P."/>
            <person name="Ruth R."/>
            <person name="San Lucas F."/>
            <person name="Warren J."/>
            <person name="Zhang J."/>
            <person name="Zhao Z."/>
            <person name="Zhou C."/>
            <person name="Zhu D."/>
            <person name="Lee S."/>
            <person name="Bess C."/>
            <person name="Blankenburg K."/>
            <person name="Forbes L."/>
            <person name="Fu Q."/>
            <person name="Gubbala S."/>
            <person name="Hirani K."/>
            <person name="Jayaseelan J.C."/>
            <person name="Lara F."/>
            <person name="Munidasa M."/>
            <person name="Palculict T."/>
            <person name="Patil S."/>
            <person name="Pu L.-L."/>
            <person name="Saada N."/>
            <person name="Tang L."/>
            <person name="Weissenberger G."/>
            <person name="Zhu Y."/>
            <person name="Hemphill L."/>
            <person name="Shang Y."/>
            <person name="Youmans B."/>
            <person name="Ayvaz T."/>
            <person name="Ross M."/>
            <person name="Santibanez J."/>
            <person name="Aqrawi P."/>
            <person name="Gross S."/>
            <person name="Joshi V."/>
            <person name="Fowler G."/>
            <person name="Nazareth L."/>
            <person name="Reid J."/>
            <person name="Worley K."/>
            <person name="Petrosino J."/>
            <person name="Highlander S."/>
            <person name="Gibbs R."/>
        </authorList>
    </citation>
    <scope>NUCLEOTIDE SEQUENCE [LARGE SCALE GENOMIC DNA]</scope>
    <source>
        <strain evidence="2 3">DSM 15606</strain>
    </source>
</reference>
<sequence length="54" mass="6248">MHILKGEDLTLLLIINSKRTSTWVVSSLFLAIRFRYSTFVLVYLICTAKVLIFV</sequence>
<dbReference type="HOGENOM" id="CLU_213325_0_0_10"/>
<protein>
    <submittedName>
        <fullName evidence="2">Uncharacterized protein</fullName>
    </submittedName>
</protein>
<dbReference type="AlphaFoldDB" id="E6MQK5"/>
<keyword evidence="3" id="KW-1185">Reference proteome</keyword>
<name>E6MQK5_9BACT</name>
<accession>E6MQK5</accession>
<evidence type="ECO:0000313" key="3">
    <source>
        <dbReference type="Proteomes" id="UP000003874"/>
    </source>
</evidence>